<evidence type="ECO:0000256" key="4">
    <source>
        <dbReference type="ARBA" id="ARBA00022833"/>
    </source>
</evidence>
<protein>
    <submittedName>
        <fullName evidence="6">MBL fold metallo-hydrolase</fullName>
    </submittedName>
</protein>
<sequence>MSPKIVIEHTTFGLMGPLVHTSTTSMSIHCVVFHVGDRIILLDTGFGTQEMDDPQRLLGADALFKLGILVDPRLTAAHRLQARGIELSQVTDIVLTHLDNDHVGGLHDFPNAVVHVAEEELNAYDGTQQRGPYRPYQVSHRTRFKTYGPTDERWFGLPARTVDLPEALDVKLVPLPGHTIGHCGVAYRENNAWSLHAGDAYFDHTMNFLAHPPGLPLEIAFQTDFANRIASLGRLRELRIDHAHDIHMFCTHDHSEYLSWTSERGQPDTLIEYRI</sequence>
<proteinExistence type="inferred from homology"/>
<name>A0ABY3VPT6_9MYCO</name>
<dbReference type="InterPro" id="IPR036866">
    <property type="entry name" value="RibonucZ/Hydroxyglut_hydro"/>
</dbReference>
<keyword evidence="3" id="KW-0378">Hydrolase</keyword>
<comment type="similarity">
    <text evidence="1">Belongs to the metallo-beta-lactamase superfamily.</text>
</comment>
<accession>A0ABY3VPT6</accession>
<dbReference type="InterPro" id="IPR051013">
    <property type="entry name" value="MBL_superfamily_lactonases"/>
</dbReference>
<evidence type="ECO:0000256" key="2">
    <source>
        <dbReference type="ARBA" id="ARBA00022723"/>
    </source>
</evidence>
<feature type="domain" description="Metallo-beta-lactamase" evidence="5">
    <location>
        <begin position="27"/>
        <end position="252"/>
    </location>
</feature>
<evidence type="ECO:0000313" key="7">
    <source>
        <dbReference type="Proteomes" id="UP001055336"/>
    </source>
</evidence>
<dbReference type="InterPro" id="IPR001279">
    <property type="entry name" value="Metallo-B-lactamas"/>
</dbReference>
<dbReference type="PANTHER" id="PTHR42978:SF3">
    <property type="entry name" value="BLR3078 PROTEIN"/>
    <property type="match status" value="1"/>
</dbReference>
<dbReference type="RefSeq" id="WP_240261250.1">
    <property type="nucleotide sequence ID" value="NZ_CP092488.2"/>
</dbReference>
<keyword evidence="4" id="KW-0862">Zinc</keyword>
<dbReference type="Gene3D" id="3.60.15.10">
    <property type="entry name" value="Ribonuclease Z/Hydroxyacylglutathione hydrolase-like"/>
    <property type="match status" value="1"/>
</dbReference>
<dbReference type="SMART" id="SM00849">
    <property type="entry name" value="Lactamase_B"/>
    <property type="match status" value="1"/>
</dbReference>
<dbReference type="SUPFAM" id="SSF56281">
    <property type="entry name" value="Metallo-hydrolase/oxidoreductase"/>
    <property type="match status" value="1"/>
</dbReference>
<evidence type="ECO:0000313" key="6">
    <source>
        <dbReference type="EMBL" id="UMB69518.1"/>
    </source>
</evidence>
<evidence type="ECO:0000259" key="5">
    <source>
        <dbReference type="SMART" id="SM00849"/>
    </source>
</evidence>
<evidence type="ECO:0000256" key="3">
    <source>
        <dbReference type="ARBA" id="ARBA00022801"/>
    </source>
</evidence>
<keyword evidence="2" id="KW-0479">Metal-binding</keyword>
<evidence type="ECO:0000256" key="1">
    <source>
        <dbReference type="ARBA" id="ARBA00007749"/>
    </source>
</evidence>
<gene>
    <name evidence="6" type="ORF">MKK62_24805</name>
</gene>
<dbReference type="CDD" id="cd07742">
    <property type="entry name" value="metallo-hydrolase-like_MBL-fold"/>
    <property type="match status" value="1"/>
</dbReference>
<keyword evidence="7" id="KW-1185">Reference proteome</keyword>
<dbReference type="PANTHER" id="PTHR42978">
    <property type="entry name" value="QUORUM-QUENCHING LACTONASE YTNP-RELATED-RELATED"/>
    <property type="match status" value="1"/>
</dbReference>
<dbReference type="Proteomes" id="UP001055336">
    <property type="component" value="Chromosome"/>
</dbReference>
<dbReference type="Pfam" id="PF00753">
    <property type="entry name" value="Lactamase_B"/>
    <property type="match status" value="1"/>
</dbReference>
<reference evidence="6" key="1">
    <citation type="submission" date="2022-08" db="EMBL/GenBank/DDBJ databases">
        <title>Whole genome sequencing of non-tuberculosis mycobacteria type-strains.</title>
        <authorList>
            <person name="Igarashi Y."/>
            <person name="Osugi A."/>
            <person name="Mitarai S."/>
        </authorList>
    </citation>
    <scope>NUCLEOTIDE SEQUENCE</scope>
    <source>
        <strain evidence="6">DSM 45127</strain>
    </source>
</reference>
<organism evidence="6 7">
    <name type="scientific">Mycobacterium paraterrae</name>
    <dbReference type="NCBI Taxonomy" id="577492"/>
    <lineage>
        <taxon>Bacteria</taxon>
        <taxon>Bacillati</taxon>
        <taxon>Actinomycetota</taxon>
        <taxon>Actinomycetes</taxon>
        <taxon>Mycobacteriales</taxon>
        <taxon>Mycobacteriaceae</taxon>
        <taxon>Mycobacterium</taxon>
    </lineage>
</organism>
<dbReference type="EMBL" id="CP092488">
    <property type="protein sequence ID" value="UMB69518.1"/>
    <property type="molecule type" value="Genomic_DNA"/>
</dbReference>